<dbReference type="PANTHER" id="PTHR38681">
    <property type="entry name" value="RETROVIRUS-RELATED POL POLYPROTEIN FROM TRANSPOSON 412-LIKE PROTEIN-RELATED"/>
    <property type="match status" value="1"/>
</dbReference>
<evidence type="ECO:0000313" key="1">
    <source>
        <dbReference type="EMBL" id="CAB4046245.1"/>
    </source>
</evidence>
<keyword evidence="2" id="KW-1185">Reference proteome</keyword>
<dbReference type="AlphaFoldDB" id="A0A7D9KR02"/>
<sequence>ANATPDVFAINLSKAIKQQAPPETNWHIGKNEKHFVPTELNTCTHVYLRVDSVQPSLKKKFTGPHQVISRSKKVFIIDLGDRQDSVSIDRIKPAFLQGEETEL</sequence>
<feature type="non-terminal residue" evidence="1">
    <location>
        <position position="1"/>
    </location>
</feature>
<gene>
    <name evidence="1" type="ORF">PACLA_8A018125</name>
</gene>
<organism evidence="1 2">
    <name type="scientific">Paramuricea clavata</name>
    <name type="common">Red gorgonian</name>
    <name type="synonym">Violescent sea-whip</name>
    <dbReference type="NCBI Taxonomy" id="317549"/>
    <lineage>
        <taxon>Eukaryota</taxon>
        <taxon>Metazoa</taxon>
        <taxon>Cnidaria</taxon>
        <taxon>Anthozoa</taxon>
        <taxon>Octocorallia</taxon>
        <taxon>Malacalcyonacea</taxon>
        <taxon>Plexauridae</taxon>
        <taxon>Paramuricea</taxon>
    </lineage>
</organism>
<dbReference type="Proteomes" id="UP001152795">
    <property type="component" value="Unassembled WGS sequence"/>
</dbReference>
<feature type="non-terminal residue" evidence="1">
    <location>
        <position position="103"/>
    </location>
</feature>
<name>A0A7D9KR02_PARCT</name>
<reference evidence="1" key="1">
    <citation type="submission" date="2020-04" db="EMBL/GenBank/DDBJ databases">
        <authorList>
            <person name="Alioto T."/>
            <person name="Alioto T."/>
            <person name="Gomez Garrido J."/>
        </authorList>
    </citation>
    <scope>NUCLEOTIDE SEQUENCE</scope>
    <source>
        <strain evidence="1">A484AB</strain>
    </source>
</reference>
<dbReference type="PANTHER" id="PTHR38681:SF1">
    <property type="entry name" value="RETROVIRUS-RELATED POL POLYPROTEIN FROM TRANSPOSON 412-LIKE PROTEIN"/>
    <property type="match status" value="1"/>
</dbReference>
<proteinExistence type="predicted"/>
<protein>
    <submittedName>
        <fullName evidence="1">Uncharacterized protein</fullName>
    </submittedName>
</protein>
<evidence type="ECO:0000313" key="2">
    <source>
        <dbReference type="Proteomes" id="UP001152795"/>
    </source>
</evidence>
<accession>A0A7D9KR02</accession>
<dbReference type="EMBL" id="CACRXK020048215">
    <property type="protein sequence ID" value="CAB4046245.1"/>
    <property type="molecule type" value="Genomic_DNA"/>
</dbReference>
<comment type="caution">
    <text evidence="1">The sequence shown here is derived from an EMBL/GenBank/DDBJ whole genome shotgun (WGS) entry which is preliminary data.</text>
</comment>
<dbReference type="OrthoDB" id="6423314at2759"/>